<comment type="caution">
    <text evidence="2">The sequence shown here is derived from an EMBL/GenBank/DDBJ whole genome shotgun (WGS) entry which is preliminary data.</text>
</comment>
<feature type="region of interest" description="Disordered" evidence="1">
    <location>
        <begin position="1"/>
        <end position="74"/>
    </location>
</feature>
<protein>
    <submittedName>
        <fullName evidence="2">Uncharacterized protein</fullName>
    </submittedName>
</protein>
<evidence type="ECO:0000256" key="1">
    <source>
        <dbReference type="SAM" id="MobiDB-lite"/>
    </source>
</evidence>
<reference evidence="2 3" key="1">
    <citation type="submission" date="2020-07" db="EMBL/GenBank/DDBJ databases">
        <authorList>
            <person name="Sun Q."/>
        </authorList>
    </citation>
    <scope>NUCLEOTIDE SEQUENCE [LARGE SCALE GENOMIC DNA]</scope>
    <source>
        <strain evidence="2 3">CGMCC 1.13654</strain>
    </source>
</reference>
<accession>A0A838LA73</accession>
<dbReference type="Proteomes" id="UP000570166">
    <property type="component" value="Unassembled WGS sequence"/>
</dbReference>
<dbReference type="AlphaFoldDB" id="A0A838LA73"/>
<feature type="compositionally biased region" description="Basic and acidic residues" evidence="1">
    <location>
        <begin position="59"/>
        <end position="74"/>
    </location>
</feature>
<evidence type="ECO:0000313" key="2">
    <source>
        <dbReference type="EMBL" id="MBA2934398.1"/>
    </source>
</evidence>
<gene>
    <name evidence="2" type="ORF">HZF05_09835</name>
</gene>
<sequence>MTMAERSHSSASPDDIDRAKGPSNGDEDFGGHDAEAEGAAKAGVGQPTQTGAPKPRQAPTDRPELGETPVRPER</sequence>
<organism evidence="2 3">
    <name type="scientific">Sphingomonas chungangi</name>
    <dbReference type="NCBI Taxonomy" id="2683589"/>
    <lineage>
        <taxon>Bacteria</taxon>
        <taxon>Pseudomonadati</taxon>
        <taxon>Pseudomonadota</taxon>
        <taxon>Alphaproteobacteria</taxon>
        <taxon>Sphingomonadales</taxon>
        <taxon>Sphingomonadaceae</taxon>
        <taxon>Sphingomonas</taxon>
    </lineage>
</organism>
<dbReference type="RefSeq" id="WP_160365883.1">
    <property type="nucleotide sequence ID" value="NZ_JACEIB010000006.1"/>
</dbReference>
<name>A0A838LA73_9SPHN</name>
<dbReference type="EMBL" id="JACEIB010000006">
    <property type="protein sequence ID" value="MBA2934398.1"/>
    <property type="molecule type" value="Genomic_DNA"/>
</dbReference>
<keyword evidence="3" id="KW-1185">Reference proteome</keyword>
<evidence type="ECO:0000313" key="3">
    <source>
        <dbReference type="Proteomes" id="UP000570166"/>
    </source>
</evidence>
<proteinExistence type="predicted"/>